<evidence type="ECO:0000313" key="2">
    <source>
        <dbReference type="Proteomes" id="UP001597440"/>
    </source>
</evidence>
<protein>
    <recommendedName>
        <fullName evidence="3">DUF4263 domain-containing protein</fullName>
    </recommendedName>
</protein>
<evidence type="ECO:0000313" key="1">
    <source>
        <dbReference type="EMBL" id="MFD2556039.1"/>
    </source>
</evidence>
<sequence>MKILLISEDSLLPPSYFKMFEGDYIESKNDVTVKYTVDSAKDFLTDIIIERQKHLDFIIIDYNSIQFEKEINTLTEWLRYTKELYSIKNFKLKAIPLFLMNNDLLISEDFFTQFQTQSDAPKYHNGIVEKPNDFSRIGISNNKLASGLDSWLDDLKSDLDDLDIDSEGKYLLDLKIFEKRFYKLRVLSNEFHRNSKRLDYIWVGNSTNIVEATGDDILKMLKQYERNPSLRNEKDVHDLLRSNEHLLKGEDYYHSLYEKHFYYPQNKRYVESDFINFKHDYSLAKDEIFEVKLPNERFITKTKIPRILKQAERYFNQVGKKYNSYFSSEVNKEEIAKRLKDEGIDTFSLDFSLSLLMGREEYRQENQELINKALLYGQKRVKLITYDNLIDRHQYLHQRVTRFGLN</sequence>
<gene>
    <name evidence="1" type="ORF">ACFSQW_16725</name>
</gene>
<name>A0ABW5L4S6_9SPHI</name>
<dbReference type="Proteomes" id="UP001597440">
    <property type="component" value="Unassembled WGS sequence"/>
</dbReference>
<reference evidence="2" key="1">
    <citation type="journal article" date="2019" name="Int. J. Syst. Evol. Microbiol.">
        <title>The Global Catalogue of Microorganisms (GCM) 10K type strain sequencing project: providing services to taxonomists for standard genome sequencing and annotation.</title>
        <authorList>
            <consortium name="The Broad Institute Genomics Platform"/>
            <consortium name="The Broad Institute Genome Sequencing Center for Infectious Disease"/>
            <person name="Wu L."/>
            <person name="Ma J."/>
        </authorList>
    </citation>
    <scope>NUCLEOTIDE SEQUENCE [LARGE SCALE GENOMIC DNA]</scope>
    <source>
        <strain evidence="2">KCTC 52298</strain>
    </source>
</reference>
<dbReference type="EMBL" id="JBHULD010000018">
    <property type="protein sequence ID" value="MFD2556039.1"/>
    <property type="molecule type" value="Genomic_DNA"/>
</dbReference>
<proteinExistence type="predicted"/>
<evidence type="ECO:0008006" key="3">
    <source>
        <dbReference type="Google" id="ProtNLM"/>
    </source>
</evidence>
<keyword evidence="2" id="KW-1185">Reference proteome</keyword>
<accession>A0ABW5L4S6</accession>
<organism evidence="1 2">
    <name type="scientific">Sphingobacterium tabacisoli</name>
    <dbReference type="NCBI Taxonomy" id="2044855"/>
    <lineage>
        <taxon>Bacteria</taxon>
        <taxon>Pseudomonadati</taxon>
        <taxon>Bacteroidota</taxon>
        <taxon>Sphingobacteriia</taxon>
        <taxon>Sphingobacteriales</taxon>
        <taxon>Sphingobacteriaceae</taxon>
        <taxon>Sphingobacterium</taxon>
    </lineage>
</organism>
<dbReference type="RefSeq" id="WP_210352881.1">
    <property type="nucleotide sequence ID" value="NZ_JAEQMU010000001.1"/>
</dbReference>
<comment type="caution">
    <text evidence="1">The sequence shown here is derived from an EMBL/GenBank/DDBJ whole genome shotgun (WGS) entry which is preliminary data.</text>
</comment>